<comment type="caution">
    <text evidence="1">The sequence shown here is derived from an EMBL/GenBank/DDBJ whole genome shotgun (WGS) entry which is preliminary data.</text>
</comment>
<protein>
    <submittedName>
        <fullName evidence="1">Uncharacterized protein</fullName>
    </submittedName>
</protein>
<keyword evidence="2" id="KW-1185">Reference proteome</keyword>
<dbReference type="EMBL" id="BMNW01000004">
    <property type="protein sequence ID" value="GGM11406.1"/>
    <property type="molecule type" value="Genomic_DNA"/>
</dbReference>
<evidence type="ECO:0000313" key="1">
    <source>
        <dbReference type="EMBL" id="GGM11406.1"/>
    </source>
</evidence>
<dbReference type="Proteomes" id="UP000616499">
    <property type="component" value="Unassembled WGS sequence"/>
</dbReference>
<dbReference type="RefSeq" id="WP_188866253.1">
    <property type="nucleotide sequence ID" value="NZ_BMNW01000004.1"/>
</dbReference>
<reference evidence="2" key="1">
    <citation type="journal article" date="2019" name="Int. J. Syst. Evol. Microbiol.">
        <title>The Global Catalogue of Microorganisms (GCM) 10K type strain sequencing project: providing services to taxonomists for standard genome sequencing and annotation.</title>
        <authorList>
            <consortium name="The Broad Institute Genomics Platform"/>
            <consortium name="The Broad Institute Genome Sequencing Center for Infectious Disease"/>
            <person name="Wu L."/>
            <person name="Ma J."/>
        </authorList>
    </citation>
    <scope>NUCLEOTIDE SEQUENCE [LARGE SCALE GENOMIC DNA]</scope>
    <source>
        <strain evidence="2">JCM 13501</strain>
    </source>
</reference>
<proteinExistence type="predicted"/>
<name>A0ABQ2GSN3_9PSED</name>
<accession>A0ABQ2GSN3</accession>
<sequence>MLKHPFLEKPYVANINSFLGGIEIYDREETLGEELWKYDPNKDSDREEIIKKYILTSLKYLSYRHKLVLLEKLGELLSIESHNFSSYFEYLEEEYRSLAWYADEIVDPRGFFSKIYEIAKIVWKEDLIKAESEDRSTW</sequence>
<gene>
    <name evidence="1" type="ORF">GCM10009425_22970</name>
</gene>
<organism evidence="1 2">
    <name type="scientific">Pseudomonas asuensis</name>
    <dbReference type="NCBI Taxonomy" id="1825787"/>
    <lineage>
        <taxon>Bacteria</taxon>
        <taxon>Pseudomonadati</taxon>
        <taxon>Pseudomonadota</taxon>
        <taxon>Gammaproteobacteria</taxon>
        <taxon>Pseudomonadales</taxon>
        <taxon>Pseudomonadaceae</taxon>
        <taxon>Pseudomonas</taxon>
    </lineage>
</organism>
<evidence type="ECO:0000313" key="2">
    <source>
        <dbReference type="Proteomes" id="UP000616499"/>
    </source>
</evidence>